<keyword evidence="2" id="KW-1133">Transmembrane helix</keyword>
<dbReference type="RefSeq" id="WP_006350992.1">
    <property type="nucleotide sequence ID" value="NZ_CP029159.1"/>
</dbReference>
<dbReference type="AlphaFoldDB" id="I2MTE2"/>
<keyword evidence="2" id="KW-0472">Membrane</keyword>
<gene>
    <name evidence="4" type="ORF">STSU_032885</name>
</gene>
<sequence>MPFTLAHPAAVLPLLRRPFVPAALVAGAMAPDVAYFIQTLPFRPTSHVWYEPYFNATATHSLTDAPTVALPLALALVALYYLLRGPVSALLPARWAPSPPEPPAAGAGERLRTGAWLVLSALIGIATHVAWDSFTHFDGYVVARVDFLRDPVPGGLTVARVLQHLSTAAGLVALAVHLVRNRRRTGTGGSAVRTRPPRVVRRGAATALALAAGAGAVAQTESPGSYLREEVADYSRPIVTDNGNSVDYPVRTARVPWPEAAEEMLTHAAKGAGTGLGGGLLLYGAAWHLRLLPRREPVHGGAADTPGPAGDRPRAQRTQGTQGTGSGAQSGM</sequence>
<feature type="chain" id="PRO_5043489613" evidence="3">
    <location>
        <begin position="23"/>
        <end position="332"/>
    </location>
</feature>
<feature type="transmembrane region" description="Helical" evidence="2">
    <location>
        <begin position="199"/>
        <end position="218"/>
    </location>
</feature>
<dbReference type="InterPro" id="IPR025238">
    <property type="entry name" value="DUF4184"/>
</dbReference>
<keyword evidence="3" id="KW-0732">Signal</keyword>
<evidence type="ECO:0000313" key="4">
    <source>
        <dbReference type="EMBL" id="QKM71198.1"/>
    </source>
</evidence>
<dbReference type="Proteomes" id="UP000005940">
    <property type="component" value="Chromosome"/>
</dbReference>
<reference evidence="4 5" key="1">
    <citation type="journal article" date="2012" name="J. Bacteriol.">
        <title>Draft genome of Streptomyces tsukubaensis NRRL 18488, the producer of the clinically important immunosuppressant tacrolimus (FK506).</title>
        <authorList>
            <person name="Barreiro C."/>
            <person name="Prieto C."/>
            <person name="Sola-Landa A."/>
            <person name="Solera E."/>
            <person name="Martinez-Castro M."/>
            <person name="Perez-Redondo R."/>
            <person name="Garcia-Estrada C."/>
            <person name="Aparicio J.F."/>
            <person name="Fernandez-Martinez L.T."/>
            <person name="Santos-Aberturas J."/>
            <person name="Salehi-Najafabadi Z."/>
            <person name="Rodriguez-Garcia A."/>
            <person name="Tauch A."/>
            <person name="Martin J.F."/>
        </authorList>
    </citation>
    <scope>NUCLEOTIDE SEQUENCE [LARGE SCALE GENOMIC DNA]</scope>
    <source>
        <strain evidence="5">DSM 42081 / NBRC 108919 / NRRL 18488 / 9993</strain>
    </source>
</reference>
<dbReference type="Pfam" id="PF13803">
    <property type="entry name" value="DUF4184"/>
    <property type="match status" value="1"/>
</dbReference>
<evidence type="ECO:0000256" key="1">
    <source>
        <dbReference type="SAM" id="MobiDB-lite"/>
    </source>
</evidence>
<feature type="region of interest" description="Disordered" evidence="1">
    <location>
        <begin position="297"/>
        <end position="332"/>
    </location>
</feature>
<feature type="signal peptide" evidence="3">
    <location>
        <begin position="1"/>
        <end position="22"/>
    </location>
</feature>
<proteinExistence type="predicted"/>
<evidence type="ECO:0000256" key="3">
    <source>
        <dbReference type="SAM" id="SignalP"/>
    </source>
</evidence>
<feature type="transmembrane region" description="Helical" evidence="2">
    <location>
        <begin position="65"/>
        <end position="83"/>
    </location>
</feature>
<evidence type="ECO:0000256" key="2">
    <source>
        <dbReference type="SAM" id="Phobius"/>
    </source>
</evidence>
<name>I2MTE2_STRT9</name>
<feature type="compositionally biased region" description="Gly residues" evidence="1">
    <location>
        <begin position="322"/>
        <end position="332"/>
    </location>
</feature>
<protein>
    <submittedName>
        <fullName evidence="4">DUF4184 domain-containing protein</fullName>
    </submittedName>
</protein>
<evidence type="ECO:0000313" key="5">
    <source>
        <dbReference type="Proteomes" id="UP000005940"/>
    </source>
</evidence>
<accession>I2MTE2</accession>
<feature type="compositionally biased region" description="Low complexity" evidence="1">
    <location>
        <begin position="300"/>
        <end position="321"/>
    </location>
</feature>
<dbReference type="EMBL" id="CP029159">
    <property type="protein sequence ID" value="QKM71198.1"/>
    <property type="molecule type" value="Genomic_DNA"/>
</dbReference>
<organism evidence="4 5">
    <name type="scientific">Streptomyces tsukubensis (strain DSM 42081 / NBRC 108919 / NRRL 18488 / 9993)</name>
    <dbReference type="NCBI Taxonomy" id="1114943"/>
    <lineage>
        <taxon>Bacteria</taxon>
        <taxon>Bacillati</taxon>
        <taxon>Actinomycetota</taxon>
        <taxon>Actinomycetes</taxon>
        <taxon>Kitasatosporales</taxon>
        <taxon>Streptomycetaceae</taxon>
        <taxon>Streptomyces</taxon>
    </lineage>
</organism>
<feature type="transmembrane region" description="Helical" evidence="2">
    <location>
        <begin position="161"/>
        <end position="179"/>
    </location>
</feature>
<keyword evidence="2" id="KW-0812">Transmembrane</keyword>
<keyword evidence="5" id="KW-1185">Reference proteome</keyword>
<feature type="transmembrane region" description="Helical" evidence="2">
    <location>
        <begin position="114"/>
        <end position="131"/>
    </location>
</feature>